<keyword evidence="4" id="KW-1185">Reference proteome</keyword>
<reference evidence="3" key="1">
    <citation type="submission" date="2020-01" db="EMBL/GenBank/DDBJ databases">
        <authorList>
            <consortium name="DOE Joint Genome Institute"/>
            <person name="Haridas S."/>
            <person name="Albert R."/>
            <person name="Binder M."/>
            <person name="Bloem J."/>
            <person name="Labutti K."/>
            <person name="Salamov A."/>
            <person name="Andreopoulos B."/>
            <person name="Baker S.E."/>
            <person name="Barry K."/>
            <person name="Bills G."/>
            <person name="Bluhm B.H."/>
            <person name="Cannon C."/>
            <person name="Castanera R."/>
            <person name="Culley D.E."/>
            <person name="Daum C."/>
            <person name="Ezra D."/>
            <person name="Gonzalez J.B."/>
            <person name="Henrissat B."/>
            <person name="Kuo A."/>
            <person name="Liang C."/>
            <person name="Lipzen A."/>
            <person name="Lutzoni F."/>
            <person name="Magnuson J."/>
            <person name="Mondo S."/>
            <person name="Nolan M."/>
            <person name="Ohm R."/>
            <person name="Pangilinan J."/>
            <person name="Park H.-J."/>
            <person name="Ramirez L."/>
            <person name="Alfaro M."/>
            <person name="Sun H."/>
            <person name="Tritt A."/>
            <person name="Yoshinaga Y."/>
            <person name="Zwiers L.-H."/>
            <person name="Turgeon B.G."/>
            <person name="Goodwin S.B."/>
            <person name="Spatafora J.W."/>
            <person name="Crous P.W."/>
            <person name="Grigoriev I.V."/>
        </authorList>
    </citation>
    <scope>NUCLEOTIDE SEQUENCE</scope>
    <source>
        <strain evidence="3">P77</strain>
    </source>
</reference>
<dbReference type="OrthoDB" id="2126185at2759"/>
<name>A0A6A5KAW6_9PLEO</name>
<feature type="transmembrane region" description="Helical" evidence="2">
    <location>
        <begin position="173"/>
        <end position="199"/>
    </location>
</feature>
<dbReference type="AlphaFoldDB" id="A0A6A5KAW6"/>
<keyword evidence="2" id="KW-0812">Transmembrane</keyword>
<dbReference type="Proteomes" id="UP000800040">
    <property type="component" value="Unassembled WGS sequence"/>
</dbReference>
<sequence>MAPVDPDASTRSNSLPMALFGGQVFLVAVLTARVLLTTRRAAKSQPPSTRTRAQDAARRRSALAFSLIALLSLLSVGSFAFLWRAISYVRWAEHTKHELPGSLWSGWYAAGEQGRWHLGDWISDIDLVHEFDAVGIMKPEGFVYTSQYFVGLIASSIFMGAEGRRRNLPTTTIASFVLLSSIGSLGYALSLFFITILYTPLSIHRDDSPLHDALFTPHAWVYDTGIVASLITLNLFPQLVSEFGDKSMLRLGYLAMPLAFAFAPQLVPVMLGHQHTSKASAHRSYAKVFHALSIASILVHWRVWSTLLYVNRPAQRAHVWDLIANSVGKSDRLGSNRLLSAISNSSQKLKHISTHPAISVTSLDVLFTAVSLLTWTFTRDLDVHAILESSILSFLVPSHEKHVTFKDDMARVMEHASEPSPPVETTTPRKRGRPRKDAGNGTSTTSHSTPRTGAFGRSTRSKAQNADADSDVGSFASDPDATYQPSEKTRRAVEGIDTDGAVPDGDVVHAGESTALALFLAFFGGLGQLAAGSLGAEVTGPRE</sequence>
<keyword evidence="2" id="KW-1133">Transmembrane helix</keyword>
<dbReference type="EMBL" id="ML975325">
    <property type="protein sequence ID" value="KAF1833116.1"/>
    <property type="molecule type" value="Genomic_DNA"/>
</dbReference>
<feature type="transmembrane region" description="Helical" evidence="2">
    <location>
        <begin position="248"/>
        <end position="268"/>
    </location>
</feature>
<feature type="compositionally biased region" description="Polar residues" evidence="1">
    <location>
        <begin position="440"/>
        <end position="451"/>
    </location>
</feature>
<organism evidence="3 4">
    <name type="scientific">Decorospora gaudefroyi</name>
    <dbReference type="NCBI Taxonomy" id="184978"/>
    <lineage>
        <taxon>Eukaryota</taxon>
        <taxon>Fungi</taxon>
        <taxon>Dikarya</taxon>
        <taxon>Ascomycota</taxon>
        <taxon>Pezizomycotina</taxon>
        <taxon>Dothideomycetes</taxon>
        <taxon>Pleosporomycetidae</taxon>
        <taxon>Pleosporales</taxon>
        <taxon>Pleosporineae</taxon>
        <taxon>Pleosporaceae</taxon>
        <taxon>Decorospora</taxon>
    </lineage>
</organism>
<feature type="transmembrane region" description="Helical" evidence="2">
    <location>
        <begin position="219"/>
        <end position="236"/>
    </location>
</feature>
<evidence type="ECO:0000313" key="4">
    <source>
        <dbReference type="Proteomes" id="UP000800040"/>
    </source>
</evidence>
<evidence type="ECO:0000256" key="2">
    <source>
        <dbReference type="SAM" id="Phobius"/>
    </source>
</evidence>
<feature type="transmembrane region" description="Helical" evidence="2">
    <location>
        <begin position="15"/>
        <end position="36"/>
    </location>
</feature>
<feature type="transmembrane region" description="Helical" evidence="2">
    <location>
        <begin position="62"/>
        <end position="83"/>
    </location>
</feature>
<protein>
    <submittedName>
        <fullName evidence="3">Uncharacterized protein</fullName>
    </submittedName>
</protein>
<evidence type="ECO:0000313" key="3">
    <source>
        <dbReference type="EMBL" id="KAF1833116.1"/>
    </source>
</evidence>
<proteinExistence type="predicted"/>
<feature type="transmembrane region" description="Helical" evidence="2">
    <location>
        <begin position="141"/>
        <end position="161"/>
    </location>
</feature>
<keyword evidence="2" id="KW-0472">Membrane</keyword>
<gene>
    <name evidence="3" type="ORF">BDW02DRAFT_570421</name>
</gene>
<feature type="region of interest" description="Disordered" evidence="1">
    <location>
        <begin position="414"/>
        <end position="494"/>
    </location>
</feature>
<accession>A0A6A5KAW6</accession>
<evidence type="ECO:0000256" key="1">
    <source>
        <dbReference type="SAM" id="MobiDB-lite"/>
    </source>
</evidence>